<feature type="compositionally biased region" description="Polar residues" evidence="6">
    <location>
        <begin position="60"/>
        <end position="70"/>
    </location>
</feature>
<dbReference type="Pfam" id="PF02984">
    <property type="entry name" value="Cyclin_C"/>
    <property type="match status" value="1"/>
</dbReference>
<dbReference type="CDD" id="cd20562">
    <property type="entry name" value="CYCLIN_AtCycA_like_rpt1"/>
    <property type="match status" value="1"/>
</dbReference>
<evidence type="ECO:0000256" key="4">
    <source>
        <dbReference type="ARBA" id="ARBA00023306"/>
    </source>
</evidence>
<evidence type="ECO:0000256" key="6">
    <source>
        <dbReference type="SAM" id="MobiDB-lite"/>
    </source>
</evidence>
<dbReference type="Pfam" id="PF00134">
    <property type="entry name" value="Cyclin_N"/>
    <property type="match status" value="1"/>
</dbReference>
<evidence type="ECO:0000256" key="2">
    <source>
        <dbReference type="ARBA" id="ARBA00022618"/>
    </source>
</evidence>
<dbReference type="AlphaFoldDB" id="A0A8B9AN75"/>
<dbReference type="Proteomes" id="UP000228380">
    <property type="component" value="Chromosome 11"/>
</dbReference>
<evidence type="ECO:0000313" key="10">
    <source>
        <dbReference type="RefSeq" id="XP_038987834.1"/>
    </source>
</evidence>
<dbReference type="InterPro" id="IPR006671">
    <property type="entry name" value="Cyclin_N"/>
</dbReference>
<keyword evidence="9" id="KW-1185">Reference proteome</keyword>
<dbReference type="GO" id="GO:0016538">
    <property type="term" value="F:cyclin-dependent protein serine/threonine kinase regulator activity"/>
    <property type="evidence" value="ECO:0007669"/>
    <property type="project" value="InterPro"/>
</dbReference>
<organism evidence="9 11">
    <name type="scientific">Phoenix dactylifera</name>
    <name type="common">Date palm</name>
    <dbReference type="NCBI Taxonomy" id="42345"/>
    <lineage>
        <taxon>Eukaryota</taxon>
        <taxon>Viridiplantae</taxon>
        <taxon>Streptophyta</taxon>
        <taxon>Embryophyta</taxon>
        <taxon>Tracheophyta</taxon>
        <taxon>Spermatophyta</taxon>
        <taxon>Magnoliopsida</taxon>
        <taxon>Liliopsida</taxon>
        <taxon>Arecaceae</taxon>
        <taxon>Coryphoideae</taxon>
        <taxon>Phoeniceae</taxon>
        <taxon>Phoenix</taxon>
    </lineage>
</organism>
<protein>
    <submittedName>
        <fullName evidence="10 11">Cyclin-A2-1-like isoform X1</fullName>
    </submittedName>
</protein>
<comment type="similarity">
    <text evidence="1">Belongs to the cyclin family. Cyclin AB subfamily.</text>
</comment>
<evidence type="ECO:0000256" key="1">
    <source>
        <dbReference type="ARBA" id="ARBA00006955"/>
    </source>
</evidence>
<dbReference type="PIRSF" id="PIRSF001771">
    <property type="entry name" value="Cyclin_A_B_D_E"/>
    <property type="match status" value="1"/>
</dbReference>
<evidence type="ECO:0000259" key="7">
    <source>
        <dbReference type="SMART" id="SM00385"/>
    </source>
</evidence>
<reference evidence="9" key="1">
    <citation type="journal article" date="2019" name="Nat. Commun.">
        <title>Genome-wide association mapping of date palm fruit traits.</title>
        <authorList>
            <person name="Hazzouri K.M."/>
            <person name="Gros-Balthazard M."/>
            <person name="Flowers J.M."/>
            <person name="Copetti D."/>
            <person name="Lemansour A."/>
            <person name="Lebrun M."/>
            <person name="Masmoudi K."/>
            <person name="Ferrand S."/>
            <person name="Dhar M.I."/>
            <person name="Fresquez Z.A."/>
            <person name="Rosas U."/>
            <person name="Zhang J."/>
            <person name="Talag J."/>
            <person name="Lee S."/>
            <person name="Kudrna D."/>
            <person name="Powell R.F."/>
            <person name="Leitch I.J."/>
            <person name="Krueger R.R."/>
            <person name="Wing R.A."/>
            <person name="Amiri K.M.A."/>
            <person name="Purugganan M.D."/>
        </authorList>
    </citation>
    <scope>NUCLEOTIDE SEQUENCE [LARGE SCALE GENOMIC DNA]</scope>
    <source>
        <strain evidence="9">cv. Khalas</strain>
    </source>
</reference>
<dbReference type="SUPFAM" id="SSF47954">
    <property type="entry name" value="Cyclin-like"/>
    <property type="match status" value="2"/>
</dbReference>
<dbReference type="RefSeq" id="XP_038987834.1">
    <property type="nucleotide sequence ID" value="XM_039131906.1"/>
</dbReference>
<dbReference type="InterPro" id="IPR013763">
    <property type="entry name" value="Cyclin-like_dom"/>
</dbReference>
<feature type="domain" description="Cyclin-like" evidence="7">
    <location>
        <begin position="389"/>
        <end position="473"/>
    </location>
</feature>
<keyword evidence="3 5" id="KW-0195">Cyclin</keyword>
<dbReference type="FunFam" id="1.10.472.10:FF:000167">
    <property type="entry name" value="Mitotic cyclin 6"/>
    <property type="match status" value="1"/>
</dbReference>
<accession>A0A8B9AN75</accession>
<feature type="region of interest" description="Disordered" evidence="6">
    <location>
        <begin position="37"/>
        <end position="70"/>
    </location>
</feature>
<proteinExistence type="inferred from homology"/>
<dbReference type="GeneID" id="103710197"/>
<dbReference type="Gene3D" id="1.10.472.10">
    <property type="entry name" value="Cyclin-like"/>
    <property type="match status" value="2"/>
</dbReference>
<feature type="domain" description="Cyclin-like" evidence="7">
    <location>
        <begin position="274"/>
        <end position="358"/>
    </location>
</feature>
<evidence type="ECO:0000256" key="5">
    <source>
        <dbReference type="RuleBase" id="RU000383"/>
    </source>
</evidence>
<evidence type="ECO:0000259" key="8">
    <source>
        <dbReference type="SMART" id="SM01332"/>
    </source>
</evidence>
<dbReference type="CDD" id="cd20506">
    <property type="entry name" value="CYCLIN_AtCycA-like_rpt2"/>
    <property type="match status" value="1"/>
</dbReference>
<dbReference type="RefSeq" id="XP_038987835.1">
    <property type="nucleotide sequence ID" value="XM_039131907.1"/>
</dbReference>
<dbReference type="OrthoDB" id="5590282at2759"/>
<name>A0A8B9AN75_PHODC</name>
<evidence type="ECO:0000313" key="9">
    <source>
        <dbReference type="Proteomes" id="UP000228380"/>
    </source>
</evidence>
<evidence type="ECO:0000256" key="3">
    <source>
        <dbReference type="ARBA" id="ARBA00023127"/>
    </source>
</evidence>
<dbReference type="SMART" id="SM01332">
    <property type="entry name" value="Cyclin_C"/>
    <property type="match status" value="1"/>
</dbReference>
<dbReference type="GO" id="GO:0044772">
    <property type="term" value="P:mitotic cell cycle phase transition"/>
    <property type="evidence" value="ECO:0007669"/>
    <property type="project" value="InterPro"/>
</dbReference>
<dbReference type="PANTHER" id="PTHR10177">
    <property type="entry name" value="CYCLINS"/>
    <property type="match status" value="1"/>
</dbReference>
<dbReference type="InterPro" id="IPR004367">
    <property type="entry name" value="Cyclin_C-dom"/>
</dbReference>
<dbReference type="SMART" id="SM00385">
    <property type="entry name" value="CYCLIN"/>
    <property type="match status" value="2"/>
</dbReference>
<sequence length="512" mass="57490">MRKENSITAGYRVPTVRITRARAAAIRANGGGGVLPLLPSLAKREKMQTQQGKSKRAPTDENSQTASLSAGFQHKKRAVLKDVSNVCADNSYRHCIPAANVQSKTSPQVKLGGSKAKRWSDQKNSKLATATSVETAILHDFVKNKVAEEIPEVGILESKEATVSAKVDECLLALQDMECLRDSESTCDTTFFKEHNFREGTEIINHSKNDAGGFTGKDIVDIDADHGIPQMCNIYAEDIYTNLRAAELIRRPFSNFMETMQRDITQNMRGILIDWLVEVSEEYRLVPDTLYLTVYIIDCFLSHNYIERQRLQLLGITCMLIASKYEEICAPSVEEFCFITDNTYTKAEVVKMESQVLNYLGFQLSVPTIKTFLRFLDLPELNNFITHLRFVRAAQATYKVPSLALGYLANYLAELTLIECSFLKFLPSAIAASAVLLARWTLDQSDYPWNPTLEHYTSYKASDLKATVLALQELQMNSKNCPLNAIREKYSLQKIERVAALTSPTLPQSIFC</sequence>
<feature type="domain" description="Cyclin C-terminal" evidence="8">
    <location>
        <begin position="367"/>
        <end position="504"/>
    </location>
</feature>
<dbReference type="FunFam" id="1.10.472.10:FF:000013">
    <property type="entry name" value="Cyclin A1"/>
    <property type="match status" value="1"/>
</dbReference>
<dbReference type="KEGG" id="pda:103710197"/>
<dbReference type="InterPro" id="IPR046965">
    <property type="entry name" value="Cyclin_A/B-like"/>
</dbReference>
<dbReference type="GO" id="GO:0051301">
    <property type="term" value="P:cell division"/>
    <property type="evidence" value="ECO:0007669"/>
    <property type="project" value="UniProtKB-KW"/>
</dbReference>
<dbReference type="InterPro" id="IPR036915">
    <property type="entry name" value="Cyclin-like_sf"/>
</dbReference>
<keyword evidence="2" id="KW-0132">Cell division</keyword>
<dbReference type="InterPro" id="IPR039361">
    <property type="entry name" value="Cyclin"/>
</dbReference>
<evidence type="ECO:0000313" key="11">
    <source>
        <dbReference type="RefSeq" id="XP_038987835.1"/>
    </source>
</evidence>
<reference evidence="10 11" key="2">
    <citation type="submission" date="2025-04" db="UniProtKB">
        <authorList>
            <consortium name="RefSeq"/>
        </authorList>
    </citation>
    <scope>IDENTIFICATION</scope>
    <source>
        <tissue evidence="10 11">Young leaves</tissue>
    </source>
</reference>
<keyword evidence="4" id="KW-0131">Cell cycle</keyword>
<gene>
    <name evidence="10 11" type="primary">LOC103710197</name>
</gene>